<dbReference type="AlphaFoldDB" id="A0A6J4R9Q3"/>
<proteinExistence type="predicted"/>
<sequence>MIASVERLTANVYLACQKLQLEIPEDVALISFSNLKTASILNPSLTTITQPAFNMGKAAASLLFKSLEKRNFILDAESELFPSVLTVRNSTVKKKIVE</sequence>
<keyword evidence="3" id="KW-0804">Transcription</keyword>
<evidence type="ECO:0000256" key="2">
    <source>
        <dbReference type="ARBA" id="ARBA00023125"/>
    </source>
</evidence>
<accession>A0A6J4R9Q3</accession>
<dbReference type="EMBL" id="CADCVN010000074">
    <property type="protein sequence ID" value="CAA9468162.1"/>
    <property type="molecule type" value="Genomic_DNA"/>
</dbReference>
<dbReference type="GO" id="GO:0000976">
    <property type="term" value="F:transcription cis-regulatory region binding"/>
    <property type="evidence" value="ECO:0007669"/>
    <property type="project" value="TreeGrafter"/>
</dbReference>
<name>A0A6J4R9Q3_9BACT</name>
<protein>
    <recommendedName>
        <fullName evidence="4">Transcriptional regulator LacI/GalR-like sensor domain-containing protein</fullName>
    </recommendedName>
</protein>
<dbReference type="Gene3D" id="3.40.50.2300">
    <property type="match status" value="2"/>
</dbReference>
<evidence type="ECO:0000313" key="5">
    <source>
        <dbReference type="EMBL" id="CAA9468162.1"/>
    </source>
</evidence>
<dbReference type="PANTHER" id="PTHR30146:SF109">
    <property type="entry name" value="HTH-TYPE TRANSCRIPTIONAL REGULATOR GALS"/>
    <property type="match status" value="1"/>
</dbReference>
<reference evidence="5" key="1">
    <citation type="submission" date="2020-02" db="EMBL/GenBank/DDBJ databases">
        <authorList>
            <person name="Meier V. D."/>
        </authorList>
    </citation>
    <scope>NUCLEOTIDE SEQUENCE</scope>
    <source>
        <strain evidence="5">AVDCRST_MAG96</strain>
    </source>
</reference>
<dbReference type="SUPFAM" id="SSF53822">
    <property type="entry name" value="Periplasmic binding protein-like I"/>
    <property type="match status" value="1"/>
</dbReference>
<feature type="domain" description="Transcriptional regulator LacI/GalR-like sensor" evidence="4">
    <location>
        <begin position="2"/>
        <end position="91"/>
    </location>
</feature>
<dbReference type="InterPro" id="IPR028082">
    <property type="entry name" value="Peripla_BP_I"/>
</dbReference>
<dbReference type="GO" id="GO:0003700">
    <property type="term" value="F:DNA-binding transcription factor activity"/>
    <property type="evidence" value="ECO:0007669"/>
    <property type="project" value="TreeGrafter"/>
</dbReference>
<gene>
    <name evidence="5" type="ORF">AVDCRST_MAG96-187</name>
</gene>
<dbReference type="PANTHER" id="PTHR30146">
    <property type="entry name" value="LACI-RELATED TRANSCRIPTIONAL REPRESSOR"/>
    <property type="match status" value="1"/>
</dbReference>
<dbReference type="Pfam" id="PF13377">
    <property type="entry name" value="Peripla_BP_3"/>
    <property type="match status" value="1"/>
</dbReference>
<dbReference type="InterPro" id="IPR046335">
    <property type="entry name" value="LacI/GalR-like_sensor"/>
</dbReference>
<evidence type="ECO:0000259" key="4">
    <source>
        <dbReference type="Pfam" id="PF13377"/>
    </source>
</evidence>
<evidence type="ECO:0000256" key="3">
    <source>
        <dbReference type="ARBA" id="ARBA00023163"/>
    </source>
</evidence>
<keyword evidence="1" id="KW-0805">Transcription regulation</keyword>
<keyword evidence="2" id="KW-0238">DNA-binding</keyword>
<evidence type="ECO:0000256" key="1">
    <source>
        <dbReference type="ARBA" id="ARBA00023015"/>
    </source>
</evidence>
<organism evidence="5">
    <name type="scientific">uncultured Segetibacter sp</name>
    <dbReference type="NCBI Taxonomy" id="481133"/>
    <lineage>
        <taxon>Bacteria</taxon>
        <taxon>Pseudomonadati</taxon>
        <taxon>Bacteroidota</taxon>
        <taxon>Chitinophagia</taxon>
        <taxon>Chitinophagales</taxon>
        <taxon>Chitinophagaceae</taxon>
        <taxon>Segetibacter</taxon>
        <taxon>environmental samples</taxon>
    </lineage>
</organism>